<gene>
    <name evidence="7" type="ORF">PHSY_004787</name>
</gene>
<dbReference type="CDD" id="cd10429">
    <property type="entry name" value="GAAP_like"/>
    <property type="match status" value="1"/>
</dbReference>
<keyword evidence="8" id="KW-1185">Reference proteome</keyword>
<dbReference type="PANTHER" id="PTHR23291">
    <property type="entry name" value="BAX INHIBITOR-RELATED"/>
    <property type="match status" value="1"/>
</dbReference>
<dbReference type="RefSeq" id="XP_012190789.1">
    <property type="nucleotide sequence ID" value="XM_012335399.1"/>
</dbReference>
<accession>R9P7G6</accession>
<feature type="transmembrane region" description="Helical" evidence="5">
    <location>
        <begin position="193"/>
        <end position="213"/>
    </location>
</feature>
<dbReference type="HOGENOM" id="CLU_058671_0_0_1"/>
<dbReference type="AlphaFoldDB" id="R9P7G6"/>
<evidence type="ECO:0000313" key="7">
    <source>
        <dbReference type="EMBL" id="GAC97202.1"/>
    </source>
</evidence>
<keyword evidence="2 5" id="KW-0812">Transmembrane</keyword>
<dbReference type="Proteomes" id="UP000014071">
    <property type="component" value="Unassembled WGS sequence"/>
</dbReference>
<evidence type="ECO:0000256" key="4">
    <source>
        <dbReference type="ARBA" id="ARBA00023136"/>
    </source>
</evidence>
<organism evidence="7 8">
    <name type="scientific">Pseudozyma hubeiensis (strain SY62)</name>
    <name type="common">Yeast</name>
    <dbReference type="NCBI Taxonomy" id="1305764"/>
    <lineage>
        <taxon>Eukaryota</taxon>
        <taxon>Fungi</taxon>
        <taxon>Dikarya</taxon>
        <taxon>Basidiomycota</taxon>
        <taxon>Ustilaginomycotina</taxon>
        <taxon>Ustilaginomycetes</taxon>
        <taxon>Ustilaginales</taxon>
        <taxon>Ustilaginaceae</taxon>
        <taxon>Pseudozyma</taxon>
    </lineage>
</organism>
<evidence type="ECO:0000313" key="8">
    <source>
        <dbReference type="Proteomes" id="UP000014071"/>
    </source>
</evidence>
<keyword evidence="3 5" id="KW-1133">Transmembrane helix</keyword>
<evidence type="ECO:0000256" key="2">
    <source>
        <dbReference type="ARBA" id="ARBA00022692"/>
    </source>
</evidence>
<protein>
    <submittedName>
        <fullName evidence="7">Bax Inhibitor</fullName>
    </submittedName>
</protein>
<evidence type="ECO:0000256" key="6">
    <source>
        <dbReference type="SAM" id="MobiDB-lite"/>
    </source>
</evidence>
<dbReference type="GO" id="GO:0016020">
    <property type="term" value="C:membrane"/>
    <property type="evidence" value="ECO:0007669"/>
    <property type="project" value="UniProtKB-SubCell"/>
</dbReference>
<keyword evidence="4 5" id="KW-0472">Membrane</keyword>
<dbReference type="STRING" id="1305764.R9P7G6"/>
<feature type="transmembrane region" description="Helical" evidence="5">
    <location>
        <begin position="250"/>
        <end position="271"/>
    </location>
</feature>
<feature type="transmembrane region" description="Helical" evidence="5">
    <location>
        <begin position="109"/>
        <end position="127"/>
    </location>
</feature>
<feature type="region of interest" description="Disordered" evidence="6">
    <location>
        <begin position="1"/>
        <end position="57"/>
    </location>
</feature>
<dbReference type="GeneID" id="24110068"/>
<reference evidence="8" key="1">
    <citation type="journal article" date="2013" name="Genome Announc.">
        <title>Draft genome sequence of the basidiomycetous yeast-like fungus Pseudozyma hubeiensis SY62, which produces an abundant amount of the biosurfactant mannosylerythritol lipids.</title>
        <authorList>
            <person name="Konishi M."/>
            <person name="Hatada Y."/>
            <person name="Horiuchi J."/>
        </authorList>
    </citation>
    <scope>NUCLEOTIDE SEQUENCE [LARGE SCALE GENOMIC DNA]</scope>
    <source>
        <strain evidence="8">SY62</strain>
    </source>
</reference>
<evidence type="ECO:0000256" key="5">
    <source>
        <dbReference type="RuleBase" id="RU004379"/>
    </source>
</evidence>
<sequence length="277" mass="30922">MSSNNYPAAPPSYTAPAAPKDYQAVPQHDTPAPSYGAAETSSTPRNVDEEGDPDDFKFGVTVEQSSPEIRAMFLRKVYTVLFFQILGSTVIAAIMTTQNIASWVQQNQWAFIVPMIGSLVTMGFLYFKRHSHPTNIILLSLFTVLESISLGTVITYVDQKIVLQAMIITAFTFFGLTLFTLQSKWDFGSMGGWLFGALMVMVGVGFVGVFLPYNQTFDLIMAIAGCVVFSLYIVYDTWLIQRRLSAEEWVLANISLYLDIVNLFISILRILNNQSRD</sequence>
<evidence type="ECO:0000256" key="1">
    <source>
        <dbReference type="ARBA" id="ARBA00004141"/>
    </source>
</evidence>
<dbReference type="InterPro" id="IPR006214">
    <property type="entry name" value="Bax_inhibitor_1-related"/>
</dbReference>
<dbReference type="EMBL" id="DF238808">
    <property type="protein sequence ID" value="GAC97202.1"/>
    <property type="molecule type" value="Genomic_DNA"/>
</dbReference>
<feature type="transmembrane region" description="Helical" evidence="5">
    <location>
        <begin position="77"/>
        <end position="97"/>
    </location>
</feature>
<evidence type="ECO:0000256" key="3">
    <source>
        <dbReference type="ARBA" id="ARBA00022989"/>
    </source>
</evidence>
<feature type="transmembrane region" description="Helical" evidence="5">
    <location>
        <begin position="161"/>
        <end position="181"/>
    </location>
</feature>
<comment type="subcellular location">
    <subcellularLocation>
        <location evidence="1">Membrane</location>
        <topology evidence="1">Multi-pass membrane protein</topology>
    </subcellularLocation>
</comment>
<dbReference type="PANTHER" id="PTHR23291:SF50">
    <property type="entry name" value="PROTEIN LIFEGUARD 4"/>
    <property type="match status" value="1"/>
</dbReference>
<dbReference type="Pfam" id="PF01027">
    <property type="entry name" value="Bax1-I"/>
    <property type="match status" value="1"/>
</dbReference>
<name>R9P7G6_PSEHS</name>
<feature type="transmembrane region" description="Helical" evidence="5">
    <location>
        <begin position="136"/>
        <end position="155"/>
    </location>
</feature>
<dbReference type="OrthoDB" id="7933078at2759"/>
<feature type="transmembrane region" description="Helical" evidence="5">
    <location>
        <begin position="219"/>
        <end position="238"/>
    </location>
</feature>
<proteinExistence type="inferred from homology"/>
<dbReference type="eggNOG" id="KOG2322">
    <property type="taxonomic scope" value="Eukaryota"/>
</dbReference>
<comment type="similarity">
    <text evidence="5">Belongs to the BI1 family.</text>
</comment>